<dbReference type="Proteomes" id="UP001174909">
    <property type="component" value="Unassembled WGS sequence"/>
</dbReference>
<dbReference type="PROSITE" id="PS50011">
    <property type="entry name" value="PROTEIN_KINASE_DOM"/>
    <property type="match status" value="1"/>
</dbReference>
<dbReference type="PANTHER" id="PTHR27001:SF931">
    <property type="entry name" value="OS11G0664100 PROTEIN"/>
    <property type="match status" value="1"/>
</dbReference>
<dbReference type="GO" id="GO:0004672">
    <property type="term" value="F:protein kinase activity"/>
    <property type="evidence" value="ECO:0007669"/>
    <property type="project" value="InterPro"/>
</dbReference>
<dbReference type="Gene3D" id="3.30.40.10">
    <property type="entry name" value="Zinc/RING finger domain, C3HC4 (zinc finger)"/>
    <property type="match status" value="1"/>
</dbReference>
<evidence type="ECO:0000313" key="5">
    <source>
        <dbReference type="Proteomes" id="UP001174909"/>
    </source>
</evidence>
<evidence type="ECO:0000256" key="1">
    <source>
        <dbReference type="ARBA" id="ARBA00022741"/>
    </source>
</evidence>
<dbReference type="PANTHER" id="PTHR27001">
    <property type="entry name" value="OS01G0253100 PROTEIN"/>
    <property type="match status" value="1"/>
</dbReference>
<sequence length="562" mass="63293">MAGIQKEDAHEQTCVSTRYDSFPKEIVKLLQDQVAVEDADEFLDGMFNSQPQVVEENYDFVDGEPAPHFIRTITGDLLLMPHQTLCCGQIVSEAALTRLETDQCPFCQKEGMNTTLDKHYQRQVRELQVFCSHRNRGCEWTGEVSSLHAHAKCCVKKDSPIIQQLGVGILLVENAVVVLDQLIPLTNFSHQLGIALELPKEVVDKIHAEHQRAPDRLRHIVLEFLSSTQPLPTWTAIIEALQAPGLNRFKLAEKIKQKFLTPVDTNAAIAEITPQTEESLEDAHFRMPDNAAAMTGVRLGFGTYSDMLEVTYKGRKYAAKIYREIESEAVIASFCRERQILSIIQHRNIVSYYGTCNIRGGDTTAIVMERMEKNLSIHLKNCKLVVTQKLSLLNDVAQGLAFLHSQRPPIVHRDLTAANILLDSRMVAKIADFGNSVLIDNETPCLLTPFPGTTDYMPPEAADGDYSEKLDVFSFGHLSIYVLNQQQPCPLLQCTYVKQGEVFGRSEIERRKQYLDKVIEYLDREDKTFLYSTLSSCLQNEPNLRPSTKGIIDSGVLSVEKH</sequence>
<dbReference type="SUPFAM" id="SSF56112">
    <property type="entry name" value="Protein kinase-like (PK-like)"/>
    <property type="match status" value="1"/>
</dbReference>
<evidence type="ECO:0000313" key="4">
    <source>
        <dbReference type="EMBL" id="CAI8020512.1"/>
    </source>
</evidence>
<name>A0AA35S0S6_GEOBA</name>
<evidence type="ECO:0000256" key="2">
    <source>
        <dbReference type="ARBA" id="ARBA00022840"/>
    </source>
</evidence>
<dbReference type="InterPro" id="IPR008266">
    <property type="entry name" value="Tyr_kinase_AS"/>
</dbReference>
<keyword evidence="4" id="KW-0418">Kinase</keyword>
<dbReference type="GO" id="GO:0005524">
    <property type="term" value="F:ATP binding"/>
    <property type="evidence" value="ECO:0007669"/>
    <property type="project" value="UniProtKB-KW"/>
</dbReference>
<dbReference type="InterPro" id="IPR013083">
    <property type="entry name" value="Znf_RING/FYVE/PHD"/>
</dbReference>
<dbReference type="InterPro" id="IPR011009">
    <property type="entry name" value="Kinase-like_dom_sf"/>
</dbReference>
<dbReference type="EMBL" id="CASHTH010001832">
    <property type="protein sequence ID" value="CAI8020512.1"/>
    <property type="molecule type" value="Genomic_DNA"/>
</dbReference>
<evidence type="ECO:0000259" key="3">
    <source>
        <dbReference type="PROSITE" id="PS50011"/>
    </source>
</evidence>
<feature type="domain" description="Protein kinase" evidence="3">
    <location>
        <begin position="293"/>
        <end position="562"/>
    </location>
</feature>
<proteinExistence type="predicted"/>
<dbReference type="InterPro" id="IPR000719">
    <property type="entry name" value="Prot_kinase_dom"/>
</dbReference>
<protein>
    <submittedName>
        <fullName evidence="4">Probable serine/threonine-protein kinase DDB_G0271682</fullName>
    </submittedName>
</protein>
<keyword evidence="2" id="KW-0067">ATP-binding</keyword>
<organism evidence="4 5">
    <name type="scientific">Geodia barretti</name>
    <name type="common">Barrett's horny sponge</name>
    <dbReference type="NCBI Taxonomy" id="519541"/>
    <lineage>
        <taxon>Eukaryota</taxon>
        <taxon>Metazoa</taxon>
        <taxon>Porifera</taxon>
        <taxon>Demospongiae</taxon>
        <taxon>Heteroscleromorpha</taxon>
        <taxon>Tetractinellida</taxon>
        <taxon>Astrophorina</taxon>
        <taxon>Geodiidae</taxon>
        <taxon>Geodia</taxon>
    </lineage>
</organism>
<comment type="caution">
    <text evidence="4">The sequence shown here is derived from an EMBL/GenBank/DDBJ whole genome shotgun (WGS) entry which is preliminary data.</text>
</comment>
<dbReference type="Pfam" id="PF00069">
    <property type="entry name" value="Pkinase"/>
    <property type="match status" value="1"/>
</dbReference>
<keyword evidence="5" id="KW-1185">Reference proteome</keyword>
<accession>A0AA35S0S6</accession>
<keyword evidence="4" id="KW-0808">Transferase</keyword>
<dbReference type="Gene3D" id="1.10.510.10">
    <property type="entry name" value="Transferase(Phosphotransferase) domain 1"/>
    <property type="match status" value="1"/>
</dbReference>
<reference evidence="4" key="1">
    <citation type="submission" date="2023-03" db="EMBL/GenBank/DDBJ databases">
        <authorList>
            <person name="Steffen K."/>
            <person name="Cardenas P."/>
        </authorList>
    </citation>
    <scope>NUCLEOTIDE SEQUENCE</scope>
</reference>
<dbReference type="PROSITE" id="PS00109">
    <property type="entry name" value="PROTEIN_KINASE_TYR"/>
    <property type="match status" value="1"/>
</dbReference>
<dbReference type="AlphaFoldDB" id="A0AA35S0S6"/>
<keyword evidence="1" id="KW-0547">Nucleotide-binding</keyword>
<dbReference type="GO" id="GO:0005886">
    <property type="term" value="C:plasma membrane"/>
    <property type="evidence" value="ECO:0007669"/>
    <property type="project" value="TreeGrafter"/>
</dbReference>
<gene>
    <name evidence="4" type="ORF">GBAR_LOCUS12271</name>
</gene>